<dbReference type="AlphaFoldDB" id="A0A087T451"/>
<organism evidence="2 3">
    <name type="scientific">Stegodyphus mimosarum</name>
    <name type="common">African social velvet spider</name>
    <dbReference type="NCBI Taxonomy" id="407821"/>
    <lineage>
        <taxon>Eukaryota</taxon>
        <taxon>Metazoa</taxon>
        <taxon>Ecdysozoa</taxon>
        <taxon>Arthropoda</taxon>
        <taxon>Chelicerata</taxon>
        <taxon>Arachnida</taxon>
        <taxon>Araneae</taxon>
        <taxon>Araneomorphae</taxon>
        <taxon>Entelegynae</taxon>
        <taxon>Eresoidea</taxon>
        <taxon>Eresidae</taxon>
        <taxon>Stegodyphus</taxon>
    </lineage>
</organism>
<name>A0A087T451_STEMI</name>
<gene>
    <name evidence="2" type="ORF">X975_17109</name>
</gene>
<sequence length="224" mass="25559">MSDRTTSVQRLYRSPLIGRRSCCFPPSRKSNGIRMLKEMLRRISGRKSLDYKELETILCDCEATINFRPLTYIEDSSEGLKPLTPTCFLQSIPSSEPTDLDEIDSKSLRMRFVQKLRQDLRMGFRNEYLAMLIHKDKSLEESLRVGEVVLLETDGKCINWPLGIIIEVFSGADGRSRVARVRTADGEKLRPFQRLYSLEISSSEKLPFIAQGARRDESASTPCS</sequence>
<dbReference type="STRING" id="407821.A0A087T451"/>
<dbReference type="EMBL" id="KK113331">
    <property type="protein sequence ID" value="KFM59890.1"/>
    <property type="molecule type" value="Genomic_DNA"/>
</dbReference>
<keyword evidence="3" id="KW-1185">Reference proteome</keyword>
<protein>
    <recommendedName>
        <fullName evidence="1">DUF5641 domain-containing protein</fullName>
    </recommendedName>
</protein>
<evidence type="ECO:0000259" key="1">
    <source>
        <dbReference type="Pfam" id="PF18701"/>
    </source>
</evidence>
<dbReference type="OMA" id="CEATINF"/>
<dbReference type="OrthoDB" id="6431014at2759"/>
<evidence type="ECO:0000313" key="2">
    <source>
        <dbReference type="EMBL" id="KFM59890.1"/>
    </source>
</evidence>
<feature type="domain" description="DUF5641" evidence="1">
    <location>
        <begin position="109"/>
        <end position="197"/>
    </location>
</feature>
<feature type="non-terminal residue" evidence="2">
    <location>
        <position position="224"/>
    </location>
</feature>
<dbReference type="InterPro" id="IPR040676">
    <property type="entry name" value="DUF5641"/>
</dbReference>
<dbReference type="Pfam" id="PF18701">
    <property type="entry name" value="DUF5641"/>
    <property type="match status" value="1"/>
</dbReference>
<dbReference type="PANTHER" id="PTHR47331">
    <property type="entry name" value="PHD-TYPE DOMAIN-CONTAINING PROTEIN"/>
    <property type="match status" value="1"/>
</dbReference>
<evidence type="ECO:0000313" key="3">
    <source>
        <dbReference type="Proteomes" id="UP000054359"/>
    </source>
</evidence>
<reference evidence="2 3" key="1">
    <citation type="submission" date="2013-11" db="EMBL/GenBank/DDBJ databases">
        <title>Genome sequencing of Stegodyphus mimosarum.</title>
        <authorList>
            <person name="Bechsgaard J."/>
        </authorList>
    </citation>
    <scope>NUCLEOTIDE SEQUENCE [LARGE SCALE GENOMIC DNA]</scope>
</reference>
<dbReference type="Proteomes" id="UP000054359">
    <property type="component" value="Unassembled WGS sequence"/>
</dbReference>
<proteinExistence type="predicted"/>
<accession>A0A087T451</accession>